<dbReference type="PANTHER" id="PTHR24006:SF796">
    <property type="entry name" value="UBL CARBOXYL-TERMINAL HYDROLASE 18-RELATED"/>
    <property type="match status" value="1"/>
</dbReference>
<dbReference type="InterPro" id="IPR018200">
    <property type="entry name" value="USP_CS"/>
</dbReference>
<reference evidence="3" key="2">
    <citation type="journal article" date="2017" name="Sci. Adv.">
        <title>A tail of two voltages: Proteomic comparison of the three electric organs of the electric eel.</title>
        <authorList>
            <person name="Traeger L.L."/>
            <person name="Sabat G."/>
            <person name="Barrett-Wilt G.A."/>
            <person name="Wells G.B."/>
            <person name="Sussman M.R."/>
        </authorList>
    </citation>
    <scope>NUCLEOTIDE SEQUENCE [LARGE SCALE GENOMIC DNA]</scope>
</reference>
<dbReference type="InterPro" id="IPR028889">
    <property type="entry name" value="USP"/>
</dbReference>
<dbReference type="SUPFAM" id="SSF54001">
    <property type="entry name" value="Cysteine proteinases"/>
    <property type="match status" value="1"/>
</dbReference>
<dbReference type="GO" id="GO:0005829">
    <property type="term" value="C:cytosol"/>
    <property type="evidence" value="ECO:0007669"/>
    <property type="project" value="TreeGrafter"/>
</dbReference>
<sequence>MGLEMSRYSMDRRVLGIRGLLNFGLSCCVNAVLQSFSATTELLELLKRWQPSGRLEEKLNVPLQLKKALCAMREQLEPAPHRRFLDCLHHYQICWYTAHDADEVFHSILNLIEKQMSDQDLATEIKNLFKIKVEGHILCSECTYTHHVPTYFLSLPLHVREDTNTLEDCIRSFFECQKLEDGELFYCERCGEKTQSSQMFKLVSLPSILCIHLKRFRNSEGYTRKLYCEVSFPKIINIAEVLHKEHPEMPENRYSLYAVIVHSGKAMFGHYTAYVCSLDGKWYYTNDSCVREASWEEVQQTYRGHLGSYTAYMLLYRRASSDIVQTSSE</sequence>
<dbReference type="FunFam" id="3.90.70.10:FF:000167">
    <property type="entry name" value="Ubiquitin specific peptidase 18"/>
    <property type="match status" value="1"/>
</dbReference>
<dbReference type="InterPro" id="IPR001394">
    <property type="entry name" value="Peptidase_C19_UCH"/>
</dbReference>
<dbReference type="PROSITE" id="PS50235">
    <property type="entry name" value="USP_3"/>
    <property type="match status" value="1"/>
</dbReference>
<dbReference type="STRING" id="8005.ENSEEEP00000051209"/>
<dbReference type="CDD" id="cd02257">
    <property type="entry name" value="Peptidase_C19"/>
    <property type="match status" value="1"/>
</dbReference>
<reference evidence="2" key="3">
    <citation type="submission" date="2020-05" db="EMBL/GenBank/DDBJ databases">
        <title>Electrophorus electricus (electric eel) genome, fEleEle1, primary haplotype.</title>
        <authorList>
            <person name="Myers G."/>
            <person name="Meyer A."/>
            <person name="Fedrigo O."/>
            <person name="Formenti G."/>
            <person name="Rhie A."/>
            <person name="Tracey A."/>
            <person name="Sims Y."/>
            <person name="Jarvis E.D."/>
        </authorList>
    </citation>
    <scope>NUCLEOTIDE SEQUENCE [LARGE SCALE GENOMIC DNA]</scope>
</reference>
<reference evidence="2" key="5">
    <citation type="submission" date="2025-09" db="UniProtKB">
        <authorList>
            <consortium name="Ensembl"/>
        </authorList>
    </citation>
    <scope>IDENTIFICATION</scope>
</reference>
<keyword evidence="3" id="KW-1185">Reference proteome</keyword>
<evidence type="ECO:0000313" key="3">
    <source>
        <dbReference type="Proteomes" id="UP000314983"/>
    </source>
</evidence>
<dbReference type="GO" id="GO:0016579">
    <property type="term" value="P:protein deubiquitination"/>
    <property type="evidence" value="ECO:0007669"/>
    <property type="project" value="InterPro"/>
</dbReference>
<evidence type="ECO:0000313" key="2">
    <source>
        <dbReference type="Ensembl" id="ENSEEEP00000051209.2"/>
    </source>
</evidence>
<dbReference type="Gene3D" id="3.90.70.10">
    <property type="entry name" value="Cysteine proteinases"/>
    <property type="match status" value="1"/>
</dbReference>
<dbReference type="KEGG" id="eee:113578097"/>
<dbReference type="Pfam" id="PF00443">
    <property type="entry name" value="UCH"/>
    <property type="match status" value="1"/>
</dbReference>
<proteinExistence type="predicted"/>
<dbReference type="PANTHER" id="PTHR24006">
    <property type="entry name" value="UBIQUITIN CARBOXYL-TERMINAL HYDROLASE"/>
    <property type="match status" value="1"/>
</dbReference>
<dbReference type="GO" id="GO:0004843">
    <property type="term" value="F:cysteine-type deubiquitinase activity"/>
    <property type="evidence" value="ECO:0007669"/>
    <property type="project" value="InterPro"/>
</dbReference>
<name>A0A4W4HM21_ELEEL</name>
<dbReference type="RefSeq" id="XP_026866908.2">
    <property type="nucleotide sequence ID" value="XM_027011107.2"/>
</dbReference>
<reference evidence="2" key="4">
    <citation type="submission" date="2025-08" db="UniProtKB">
        <authorList>
            <consortium name="Ensembl"/>
        </authorList>
    </citation>
    <scope>IDENTIFICATION</scope>
</reference>
<dbReference type="GO" id="GO:1904888">
    <property type="term" value="P:cranial skeletal system development"/>
    <property type="evidence" value="ECO:0007669"/>
    <property type="project" value="Ensembl"/>
</dbReference>
<dbReference type="GO" id="GO:0005634">
    <property type="term" value="C:nucleus"/>
    <property type="evidence" value="ECO:0007669"/>
    <property type="project" value="TreeGrafter"/>
</dbReference>
<dbReference type="PROSITE" id="PS00973">
    <property type="entry name" value="USP_2"/>
    <property type="match status" value="1"/>
</dbReference>
<dbReference type="Ensembl" id="ENSEEET00000051765.2">
    <property type="protein sequence ID" value="ENSEEEP00000051209.2"/>
    <property type="gene ID" value="ENSEEEG00000024037.2"/>
</dbReference>
<evidence type="ECO:0000259" key="1">
    <source>
        <dbReference type="PROSITE" id="PS50235"/>
    </source>
</evidence>
<dbReference type="GeneID" id="113578097"/>
<organism evidence="2 3">
    <name type="scientific">Electrophorus electricus</name>
    <name type="common">Electric eel</name>
    <name type="synonym">Gymnotus electricus</name>
    <dbReference type="NCBI Taxonomy" id="8005"/>
    <lineage>
        <taxon>Eukaryota</taxon>
        <taxon>Metazoa</taxon>
        <taxon>Chordata</taxon>
        <taxon>Craniata</taxon>
        <taxon>Vertebrata</taxon>
        <taxon>Euteleostomi</taxon>
        <taxon>Actinopterygii</taxon>
        <taxon>Neopterygii</taxon>
        <taxon>Teleostei</taxon>
        <taxon>Ostariophysi</taxon>
        <taxon>Gymnotiformes</taxon>
        <taxon>Gymnotoidei</taxon>
        <taxon>Gymnotidae</taxon>
        <taxon>Electrophorus</taxon>
    </lineage>
</organism>
<dbReference type="CTD" id="11274"/>
<accession>A0A4W4HM21</accession>
<dbReference type="InterPro" id="IPR038765">
    <property type="entry name" value="Papain-like_cys_pep_sf"/>
</dbReference>
<dbReference type="Proteomes" id="UP000314983">
    <property type="component" value="Chromosome 2"/>
</dbReference>
<gene>
    <name evidence="2" type="primary">usp18</name>
</gene>
<dbReference type="AlphaFoldDB" id="A0A4W4HM21"/>
<dbReference type="GeneTree" id="ENSGT00940000165907"/>
<dbReference type="InterPro" id="IPR050164">
    <property type="entry name" value="Peptidase_C19"/>
</dbReference>
<protein>
    <recommendedName>
        <fullName evidence="1">USP domain-containing protein</fullName>
    </recommendedName>
</protein>
<feature type="domain" description="USP" evidence="1">
    <location>
        <begin position="18"/>
        <end position="319"/>
    </location>
</feature>
<dbReference type="OMA" id="CGRKTPF"/>
<reference evidence="3" key="1">
    <citation type="journal article" date="2014" name="Science">
        <title>Nonhuman genetics. Genomic basis for the convergent evolution of electric organs.</title>
        <authorList>
            <person name="Gallant J.R."/>
            <person name="Traeger L.L."/>
            <person name="Volkening J.D."/>
            <person name="Moffett H."/>
            <person name="Chen P.H."/>
            <person name="Novina C.D."/>
            <person name="Phillips G.N.Jr."/>
            <person name="Anand R."/>
            <person name="Wells G.B."/>
            <person name="Pinch M."/>
            <person name="Guth R."/>
            <person name="Unguez G.A."/>
            <person name="Albert J.S."/>
            <person name="Zakon H.H."/>
            <person name="Samanta M.P."/>
            <person name="Sussman M.R."/>
        </authorList>
    </citation>
    <scope>NUCLEOTIDE SEQUENCE [LARGE SCALE GENOMIC DNA]</scope>
</reference>